<dbReference type="CDD" id="cd00947">
    <property type="entry name" value="TBP_aldolase_IIB"/>
    <property type="match status" value="1"/>
</dbReference>
<keyword evidence="2" id="KW-0479">Metal-binding</keyword>
<dbReference type="InterPro" id="IPR000771">
    <property type="entry name" value="FBA_II"/>
</dbReference>
<dbReference type="GO" id="GO:0005975">
    <property type="term" value="P:carbohydrate metabolic process"/>
    <property type="evidence" value="ECO:0007669"/>
    <property type="project" value="InterPro"/>
</dbReference>
<name>A0A1F8G269_9BACT</name>
<feature type="binding site" evidence="2">
    <location>
        <position position="133"/>
    </location>
    <ligand>
        <name>Zn(2+)</name>
        <dbReference type="ChEBI" id="CHEBI:29105"/>
        <label>2</label>
    </ligand>
</feature>
<evidence type="ECO:0000256" key="1">
    <source>
        <dbReference type="PIRSR" id="PIRSR001359-1"/>
    </source>
</evidence>
<dbReference type="GO" id="GO:0016832">
    <property type="term" value="F:aldehyde-lyase activity"/>
    <property type="evidence" value="ECO:0007669"/>
    <property type="project" value="InterPro"/>
</dbReference>
<keyword evidence="2" id="KW-0862">Zinc</keyword>
<protein>
    <recommendedName>
        <fullName evidence="5">Tagatose-bisphosphate aldolase</fullName>
    </recommendedName>
</protein>
<dbReference type="InterPro" id="IPR050246">
    <property type="entry name" value="Class_II_FBP_aldolase"/>
</dbReference>
<feature type="active site" description="Proton donor" evidence="1">
    <location>
        <position position="79"/>
    </location>
</feature>
<comment type="cofactor">
    <cofactor evidence="2">
        <name>Zn(2+)</name>
        <dbReference type="ChEBI" id="CHEBI:29105"/>
    </cofactor>
    <text evidence="2">Binds 2 Zn(2+) ions per subunit. One is catalytic and the other provides a structural contribution.</text>
</comment>
<feature type="binding site" evidence="2">
    <location>
        <position position="101"/>
    </location>
    <ligand>
        <name>Zn(2+)</name>
        <dbReference type="ChEBI" id="CHEBI:29105"/>
        <label>2</label>
    </ligand>
</feature>
<feature type="binding site" evidence="2">
    <location>
        <position position="210"/>
    </location>
    <ligand>
        <name>Zn(2+)</name>
        <dbReference type="ChEBI" id="CHEBI:29105"/>
        <label>1</label>
        <note>catalytic</note>
    </ligand>
</feature>
<gene>
    <name evidence="3" type="ORF">A3F25_01500</name>
</gene>
<dbReference type="PIRSF" id="PIRSF001359">
    <property type="entry name" value="F_bP_aldolase_II"/>
    <property type="match status" value="1"/>
</dbReference>
<organism evidence="3 4">
    <name type="scientific">Candidatus Yanofskybacteria bacterium RIFCSPHIGHO2_12_FULL_45_19b</name>
    <dbReference type="NCBI Taxonomy" id="1802689"/>
    <lineage>
        <taxon>Bacteria</taxon>
        <taxon>Candidatus Yanofskyibacteriota</taxon>
    </lineage>
</organism>
<dbReference type="Pfam" id="PF01116">
    <property type="entry name" value="F_bP_aldolase"/>
    <property type="match status" value="1"/>
</dbReference>
<evidence type="ECO:0000313" key="3">
    <source>
        <dbReference type="EMBL" id="OGN19371.1"/>
    </source>
</evidence>
<feature type="binding site" evidence="2">
    <location>
        <position position="180"/>
    </location>
    <ligand>
        <name>Zn(2+)</name>
        <dbReference type="ChEBI" id="CHEBI:29105"/>
        <label>1</label>
        <note>catalytic</note>
    </ligand>
</feature>
<reference evidence="3 4" key="1">
    <citation type="journal article" date="2016" name="Nat. Commun.">
        <title>Thousands of microbial genomes shed light on interconnected biogeochemical processes in an aquifer system.</title>
        <authorList>
            <person name="Anantharaman K."/>
            <person name="Brown C.T."/>
            <person name="Hug L.A."/>
            <person name="Sharon I."/>
            <person name="Castelle C.J."/>
            <person name="Probst A.J."/>
            <person name="Thomas B.C."/>
            <person name="Singh A."/>
            <person name="Wilkins M.J."/>
            <person name="Karaoz U."/>
            <person name="Brodie E.L."/>
            <person name="Williams K.H."/>
            <person name="Hubbard S.S."/>
            <person name="Banfield J.F."/>
        </authorList>
    </citation>
    <scope>NUCLEOTIDE SEQUENCE [LARGE SCALE GENOMIC DNA]</scope>
</reference>
<dbReference type="PANTHER" id="PTHR30304:SF0">
    <property type="entry name" value="D-TAGATOSE-1,6-BISPHOSPHATE ALDOLASE SUBUNIT GATY-RELATED"/>
    <property type="match status" value="1"/>
</dbReference>
<dbReference type="AlphaFoldDB" id="A0A1F8G269"/>
<dbReference type="Gene3D" id="3.20.20.70">
    <property type="entry name" value="Aldolase class I"/>
    <property type="match status" value="1"/>
</dbReference>
<dbReference type="PANTHER" id="PTHR30304">
    <property type="entry name" value="D-TAGATOSE-1,6-BISPHOSPHATE ALDOLASE"/>
    <property type="match status" value="1"/>
</dbReference>
<dbReference type="GO" id="GO:0008270">
    <property type="term" value="F:zinc ion binding"/>
    <property type="evidence" value="ECO:0007669"/>
    <property type="project" value="InterPro"/>
</dbReference>
<feature type="binding site" evidence="2">
    <location>
        <position position="80"/>
    </location>
    <ligand>
        <name>Zn(2+)</name>
        <dbReference type="ChEBI" id="CHEBI:29105"/>
        <label>1</label>
        <note>catalytic</note>
    </ligand>
</feature>
<dbReference type="EMBL" id="MGKD01000020">
    <property type="protein sequence ID" value="OGN19371.1"/>
    <property type="molecule type" value="Genomic_DNA"/>
</dbReference>
<evidence type="ECO:0000256" key="2">
    <source>
        <dbReference type="PIRSR" id="PIRSR001359-3"/>
    </source>
</evidence>
<dbReference type="NCBIfam" id="TIGR00167">
    <property type="entry name" value="cbbA"/>
    <property type="match status" value="1"/>
</dbReference>
<comment type="caution">
    <text evidence="3">The sequence shown here is derived from an EMBL/GenBank/DDBJ whole genome shotgun (WGS) entry which is preliminary data.</text>
</comment>
<dbReference type="Proteomes" id="UP000177478">
    <property type="component" value="Unassembled WGS sequence"/>
</dbReference>
<sequence length="286" mass="31098">MDTLKQYLAKAKTEHWAVGHFNFSTAEQLRAIVEATSDLKAPVMVATSEGEAKFVGYEQAVALVKSYQVEGHVVWLNADHHHSFASCKKAIDAGYDTVLIDASKLSLEENITLTKQVVDYAHSVNPMMSVEGELGYLRGASEVQEKIEINSNDYTQPEAAKEFVVATGVDRLAVVFGNIHGIVTEQREALNLEHLGSIIEAVPDTNLVLHGASGLSDNDIANAIAAGVCNVHINTELRLTFHDSLMATLHNDPTQSTPYKFLAPSLEAMKELIKAKIVLFGSAGRL</sequence>
<evidence type="ECO:0000313" key="4">
    <source>
        <dbReference type="Proteomes" id="UP000177478"/>
    </source>
</evidence>
<evidence type="ECO:0008006" key="5">
    <source>
        <dbReference type="Google" id="ProtNLM"/>
    </source>
</evidence>
<dbReference type="STRING" id="1802689.A3F25_01500"/>
<dbReference type="SUPFAM" id="SSF51569">
    <property type="entry name" value="Aldolase"/>
    <property type="match status" value="1"/>
</dbReference>
<dbReference type="InterPro" id="IPR013785">
    <property type="entry name" value="Aldolase_TIM"/>
</dbReference>
<proteinExistence type="predicted"/>
<accession>A0A1F8G269</accession>